<protein>
    <recommendedName>
        <fullName evidence="1">Peptidase M28 domain-containing protein</fullName>
    </recommendedName>
</protein>
<gene>
    <name evidence="2" type="ORF">S06H3_43506</name>
</gene>
<dbReference type="InterPro" id="IPR007484">
    <property type="entry name" value="Peptidase_M28"/>
</dbReference>
<reference evidence="2" key="1">
    <citation type="journal article" date="2014" name="Front. Microbiol.">
        <title>High frequency of phylogenetically diverse reductive dehalogenase-homologous genes in deep subseafloor sedimentary metagenomes.</title>
        <authorList>
            <person name="Kawai M."/>
            <person name="Futagami T."/>
            <person name="Toyoda A."/>
            <person name="Takaki Y."/>
            <person name="Nishi S."/>
            <person name="Hori S."/>
            <person name="Arai W."/>
            <person name="Tsubouchi T."/>
            <person name="Morono Y."/>
            <person name="Uchiyama I."/>
            <person name="Ito T."/>
            <person name="Fujiyama A."/>
            <person name="Inagaki F."/>
            <person name="Takami H."/>
        </authorList>
    </citation>
    <scope>NUCLEOTIDE SEQUENCE</scope>
    <source>
        <strain evidence="2">Expedition CK06-06</strain>
    </source>
</reference>
<dbReference type="SUPFAM" id="SSF53187">
    <property type="entry name" value="Zn-dependent exopeptidases"/>
    <property type="match status" value="1"/>
</dbReference>
<feature type="domain" description="Peptidase M28" evidence="1">
    <location>
        <begin position="2"/>
        <end position="196"/>
    </location>
</feature>
<dbReference type="InterPro" id="IPR045175">
    <property type="entry name" value="M28_fam"/>
</dbReference>
<dbReference type="GO" id="GO:0006508">
    <property type="term" value="P:proteolysis"/>
    <property type="evidence" value="ECO:0007669"/>
    <property type="project" value="InterPro"/>
</dbReference>
<accession>X1PU75</accession>
<organism evidence="2">
    <name type="scientific">marine sediment metagenome</name>
    <dbReference type="NCBI Taxonomy" id="412755"/>
    <lineage>
        <taxon>unclassified sequences</taxon>
        <taxon>metagenomes</taxon>
        <taxon>ecological metagenomes</taxon>
    </lineage>
</organism>
<dbReference type="Pfam" id="PF04389">
    <property type="entry name" value="Peptidase_M28"/>
    <property type="match status" value="1"/>
</dbReference>
<dbReference type="AlphaFoldDB" id="X1PU75"/>
<dbReference type="GO" id="GO:0008235">
    <property type="term" value="F:metalloexopeptidase activity"/>
    <property type="evidence" value="ECO:0007669"/>
    <property type="project" value="InterPro"/>
</dbReference>
<evidence type="ECO:0000313" key="2">
    <source>
        <dbReference type="EMBL" id="GAI46066.1"/>
    </source>
</evidence>
<proteinExistence type="predicted"/>
<dbReference type="Gene3D" id="3.40.630.10">
    <property type="entry name" value="Zn peptidases"/>
    <property type="match status" value="1"/>
</dbReference>
<dbReference type="PANTHER" id="PTHR12147:SF26">
    <property type="entry name" value="PEPTIDASE M28 DOMAIN-CONTAINING PROTEIN"/>
    <property type="match status" value="1"/>
</dbReference>
<feature type="non-terminal residue" evidence="2">
    <location>
        <position position="1"/>
    </location>
</feature>
<name>X1PU75_9ZZZZ</name>
<sequence length="213" mass="23792">YNVIGILEGSDPVLKEELIILGGHLDHLGRCYEIMPGANDNASAVSVIMGIAEAMSKCPIKPRRSVMFLCFGAEEQGIVGSGYYVEHPVVPLEKTLAFVNMDGVGCGDKLGALAAKNYPEFWKFIEKANQKYIHRVVNPRYFANIARPRLDAARFMWEDVPTISFSAYGSRSYYHLPKDNIDTITPEILQDLAQLIFIATLDMANQDSIDFRK</sequence>
<evidence type="ECO:0000259" key="1">
    <source>
        <dbReference type="Pfam" id="PF04389"/>
    </source>
</evidence>
<dbReference type="PANTHER" id="PTHR12147">
    <property type="entry name" value="METALLOPEPTIDASE M28 FAMILY MEMBER"/>
    <property type="match status" value="1"/>
</dbReference>
<dbReference type="EMBL" id="BARV01026994">
    <property type="protein sequence ID" value="GAI46066.1"/>
    <property type="molecule type" value="Genomic_DNA"/>
</dbReference>
<comment type="caution">
    <text evidence="2">The sequence shown here is derived from an EMBL/GenBank/DDBJ whole genome shotgun (WGS) entry which is preliminary data.</text>
</comment>